<evidence type="ECO:0000256" key="7">
    <source>
        <dbReference type="SAM" id="MobiDB-lite"/>
    </source>
</evidence>
<dbReference type="GO" id="GO:0032259">
    <property type="term" value="P:methylation"/>
    <property type="evidence" value="ECO:0007669"/>
    <property type="project" value="UniProtKB-KW"/>
</dbReference>
<feature type="region of interest" description="Disordered" evidence="7">
    <location>
        <begin position="300"/>
        <end position="401"/>
    </location>
</feature>
<dbReference type="GO" id="GO:0008173">
    <property type="term" value="F:RNA methyltransferase activity"/>
    <property type="evidence" value="ECO:0007669"/>
    <property type="project" value="UniProtKB-UniRule"/>
</dbReference>
<reference evidence="9" key="1">
    <citation type="submission" date="2025-08" db="UniProtKB">
        <authorList>
            <consortium name="Ensembl"/>
        </authorList>
    </citation>
    <scope>IDENTIFICATION</scope>
</reference>
<feature type="region of interest" description="Disordered" evidence="7">
    <location>
        <begin position="110"/>
        <end position="129"/>
    </location>
</feature>
<dbReference type="InterPro" id="IPR024160">
    <property type="entry name" value="BIN3_SAM-bd_dom"/>
</dbReference>
<evidence type="ECO:0000256" key="5">
    <source>
        <dbReference type="PROSITE-ProRule" id="PRU00848"/>
    </source>
</evidence>
<dbReference type="GO" id="GO:0040031">
    <property type="term" value="P:snRNA modification"/>
    <property type="evidence" value="ECO:0007669"/>
    <property type="project" value="TreeGrafter"/>
</dbReference>
<feature type="compositionally biased region" description="Polar residues" evidence="7">
    <location>
        <begin position="302"/>
        <end position="329"/>
    </location>
</feature>
<feature type="domain" description="Bin3-type SAM" evidence="8">
    <location>
        <begin position="425"/>
        <end position="698"/>
    </location>
</feature>
<evidence type="ECO:0000256" key="6">
    <source>
        <dbReference type="RuleBase" id="RU367087"/>
    </source>
</evidence>
<dbReference type="SUPFAM" id="SSF53335">
    <property type="entry name" value="S-adenosyl-L-methionine-dependent methyltransferases"/>
    <property type="match status" value="1"/>
</dbReference>
<dbReference type="PANTHER" id="PTHR12315:SF0">
    <property type="entry name" value="7SK SNRNA METHYLPHOSPHATE CAPPING ENZYME"/>
    <property type="match status" value="1"/>
</dbReference>
<name>A0A3B3QF72_9TELE</name>
<keyword evidence="4 5" id="KW-0949">S-adenosyl-L-methionine</keyword>
<dbReference type="Gene3D" id="3.40.50.150">
    <property type="entry name" value="Vaccinia Virus protein VP39"/>
    <property type="match status" value="1"/>
</dbReference>
<reference evidence="9" key="2">
    <citation type="submission" date="2025-09" db="UniProtKB">
        <authorList>
            <consortium name="Ensembl"/>
        </authorList>
    </citation>
    <scope>IDENTIFICATION</scope>
</reference>
<feature type="compositionally biased region" description="Basic residues" evidence="7">
    <location>
        <begin position="391"/>
        <end position="401"/>
    </location>
</feature>
<evidence type="ECO:0000259" key="8">
    <source>
        <dbReference type="PROSITE" id="PS51515"/>
    </source>
</evidence>
<keyword evidence="3 6" id="KW-0808">Transferase</keyword>
<dbReference type="Ensembl" id="ENSPKIT00000028766.1">
    <property type="protein sequence ID" value="ENSPKIP00000004778.1"/>
    <property type="gene ID" value="ENSPKIG00000021740.1"/>
</dbReference>
<dbReference type="PANTHER" id="PTHR12315">
    <property type="entry name" value="BICOID-INTERACTING PROTEIN RELATED"/>
    <property type="match status" value="1"/>
</dbReference>
<evidence type="ECO:0000313" key="9">
    <source>
        <dbReference type="Ensembl" id="ENSPKIP00000004778.1"/>
    </source>
</evidence>
<dbReference type="CDD" id="cd02440">
    <property type="entry name" value="AdoMet_MTases"/>
    <property type="match status" value="1"/>
</dbReference>
<feature type="compositionally biased region" description="Basic and acidic residues" evidence="7">
    <location>
        <begin position="492"/>
        <end position="517"/>
    </location>
</feature>
<dbReference type="GO" id="GO:0017069">
    <property type="term" value="F:snRNA binding"/>
    <property type="evidence" value="ECO:0007669"/>
    <property type="project" value="TreeGrafter"/>
</dbReference>
<dbReference type="GeneTree" id="ENSGT00940000153993"/>
<keyword evidence="10" id="KW-1185">Reference proteome</keyword>
<dbReference type="Proteomes" id="UP000261540">
    <property type="component" value="Unplaced"/>
</dbReference>
<dbReference type="InterPro" id="IPR010675">
    <property type="entry name" value="Bin3_C"/>
</dbReference>
<accession>A0A3B3QF72</accession>
<feature type="compositionally biased region" description="Basic residues" evidence="7">
    <location>
        <begin position="331"/>
        <end position="340"/>
    </location>
</feature>
<dbReference type="STRING" id="1676925.ENSPKIP00000004778"/>
<comment type="similarity">
    <text evidence="1 6">Belongs to the methyltransferase superfamily.</text>
</comment>
<feature type="region of interest" description="Disordered" evidence="7">
    <location>
        <begin position="68"/>
        <end position="104"/>
    </location>
</feature>
<dbReference type="PROSITE" id="PS51515">
    <property type="entry name" value="BIN3_SAM"/>
    <property type="match status" value="1"/>
</dbReference>
<organism evidence="9 10">
    <name type="scientific">Paramormyrops kingsleyae</name>
    <dbReference type="NCBI Taxonomy" id="1676925"/>
    <lineage>
        <taxon>Eukaryota</taxon>
        <taxon>Metazoa</taxon>
        <taxon>Chordata</taxon>
        <taxon>Craniata</taxon>
        <taxon>Vertebrata</taxon>
        <taxon>Euteleostomi</taxon>
        <taxon>Actinopterygii</taxon>
        <taxon>Neopterygii</taxon>
        <taxon>Teleostei</taxon>
        <taxon>Osteoglossocephala</taxon>
        <taxon>Osteoglossomorpha</taxon>
        <taxon>Osteoglossiformes</taxon>
        <taxon>Mormyridae</taxon>
        <taxon>Paramormyrops</taxon>
    </lineage>
</organism>
<evidence type="ECO:0000313" key="10">
    <source>
        <dbReference type="Proteomes" id="UP000261540"/>
    </source>
</evidence>
<dbReference type="OrthoDB" id="10017101at2759"/>
<keyword evidence="2 6" id="KW-0489">Methyltransferase</keyword>
<dbReference type="EC" id="2.1.1.-" evidence="6"/>
<evidence type="ECO:0000256" key="4">
    <source>
        <dbReference type="ARBA" id="ARBA00022691"/>
    </source>
</evidence>
<dbReference type="Pfam" id="PF06859">
    <property type="entry name" value="Bin3"/>
    <property type="match status" value="1"/>
</dbReference>
<dbReference type="InterPro" id="IPR039772">
    <property type="entry name" value="Bin3-like"/>
</dbReference>
<dbReference type="AlphaFoldDB" id="A0A3B3QF72"/>
<proteinExistence type="inferred from homology"/>
<sequence>MIEMEIETVLTGDGGQNPVGHLQAQRLADCSNRSLTAVAVSSGGATMTALAGTVTVPEHSAVNVTSVGGQRRDECSGSGARMAGRPMRPKNGQHQPQQQKLNKRRYSMNASFKQSGYGKRRRRANSESDPVLPTNFLLGGNIFDPLNLNSLLDEEVNRTLNAETPKSSPLPAKSHDPVEILIPKDITDPLNLNSAGGDDDILVSPMKSRKRHRNRHHGGVGGMPAAQMDSGEIERGKAAEDCVAALSSTAVHAVPEPPREGAVLVSVTSVLESPQPYELNTSINCRDEVVAPILPCRHSHKTTSIPQKSQSKAPGSSGCLTSVVSCQPPSSRHRKRRRTSSRTDASSIPPTPSSQRGSVEPARGRATRGRSQTFHTPLVGGAHGHGAVTNHHGHQRSLNRRKERKFQYGNYSKYYGYRNPGLCEDPRMRVLRPEWFRGKVVLDLGCNTGHLTLSIAKNMQPARILGLDIDGGLVRAARQNVRHFLSELQTQEARRGPKTDHWEHGVSTEPRGSRTQDMEAEGVPSGEAGREPFSASYFPLSLRICRGPIAAPPIFVTGNEEFPANVTFVKENYVLQSDALLQAQQPEYDVILCLSLTKWVHLNWGDAGLQRLFKRAFRQLRPGGLFILEPQPWSSYGRRKKLTDTIYKNYYNIRLKPDQFSSYLTSEVGFSSYELIGTPKTMSKGFLRAIYLFHKGPSSYRK</sequence>
<dbReference type="GO" id="GO:0008171">
    <property type="term" value="F:O-methyltransferase activity"/>
    <property type="evidence" value="ECO:0007669"/>
    <property type="project" value="UniProtKB-UniRule"/>
</dbReference>
<dbReference type="InterPro" id="IPR029063">
    <property type="entry name" value="SAM-dependent_MTases_sf"/>
</dbReference>
<evidence type="ECO:0000256" key="1">
    <source>
        <dbReference type="ARBA" id="ARBA00008361"/>
    </source>
</evidence>
<evidence type="ECO:0000256" key="3">
    <source>
        <dbReference type="ARBA" id="ARBA00022679"/>
    </source>
</evidence>
<feature type="region of interest" description="Disordered" evidence="7">
    <location>
        <begin position="489"/>
        <end position="528"/>
    </location>
</feature>
<evidence type="ECO:0000256" key="2">
    <source>
        <dbReference type="ARBA" id="ARBA00022603"/>
    </source>
</evidence>
<dbReference type="InterPro" id="IPR041698">
    <property type="entry name" value="Methyltransf_25"/>
</dbReference>
<protein>
    <recommendedName>
        <fullName evidence="6">RNA methyltransferase</fullName>
        <ecNumber evidence="6">2.1.1.-</ecNumber>
    </recommendedName>
</protein>
<dbReference type="Pfam" id="PF13649">
    <property type="entry name" value="Methyltransf_25"/>
    <property type="match status" value="1"/>
</dbReference>